<dbReference type="InParanoid" id="L7JVS9"/>
<dbReference type="AlphaFoldDB" id="L7JVS9"/>
<evidence type="ECO:0000313" key="2">
    <source>
        <dbReference type="EMBL" id="ELQ75410.1"/>
    </source>
</evidence>
<evidence type="ECO:0000256" key="1">
    <source>
        <dbReference type="SAM" id="MobiDB-lite"/>
    </source>
</evidence>
<keyword evidence="3" id="KW-1185">Reference proteome</keyword>
<feature type="non-terminal residue" evidence="2">
    <location>
        <position position="1"/>
    </location>
</feature>
<proteinExistence type="predicted"/>
<reference evidence="2 3" key="1">
    <citation type="journal article" date="2012" name="PLoS Pathog.">
        <title>The genome of the obligate intracellular parasite Trachipleistophora hominis: new insights into microsporidian genome dynamics and reductive evolution.</title>
        <authorList>
            <person name="Heinz E."/>
            <person name="Williams T.A."/>
            <person name="Nakjang S."/>
            <person name="Noel C.J."/>
            <person name="Swan D.C."/>
            <person name="Goldberg A.V."/>
            <person name="Harris S.R."/>
            <person name="Weinmaier T."/>
            <person name="Markert S."/>
            <person name="Becher D."/>
            <person name="Bernhardt J."/>
            <person name="Dagan T."/>
            <person name="Hacker C."/>
            <person name="Lucocq J.M."/>
            <person name="Schweder T."/>
            <person name="Rattei T."/>
            <person name="Hall N."/>
            <person name="Hirt R.P."/>
            <person name="Embley T.M."/>
        </authorList>
    </citation>
    <scope>NUCLEOTIDE SEQUENCE [LARGE SCALE GENOMIC DNA]</scope>
</reference>
<gene>
    <name evidence="2" type="ORF">THOM_1653</name>
</gene>
<sequence>VIALKNKVEEQDKKIKTLMEMFQQMFNMQADKGETVSTGKFADRQLNYTEKKRKSPKYLQNDGTKHEEYDGFF</sequence>
<accession>L7JVS9</accession>
<protein>
    <submittedName>
        <fullName evidence="2">Uncharacterized protein</fullName>
    </submittedName>
</protein>
<dbReference type="VEuPathDB" id="MicrosporidiaDB:THOM_1653"/>
<dbReference type="Proteomes" id="UP000011185">
    <property type="component" value="Unassembled WGS sequence"/>
</dbReference>
<feature type="region of interest" description="Disordered" evidence="1">
    <location>
        <begin position="52"/>
        <end position="73"/>
    </location>
</feature>
<dbReference type="EMBL" id="JH993965">
    <property type="protein sequence ID" value="ELQ75410.1"/>
    <property type="molecule type" value="Genomic_DNA"/>
</dbReference>
<evidence type="ECO:0000313" key="3">
    <source>
        <dbReference type="Proteomes" id="UP000011185"/>
    </source>
</evidence>
<dbReference type="HOGENOM" id="CLU_2711827_0_0_1"/>
<organism evidence="2 3">
    <name type="scientific">Trachipleistophora hominis</name>
    <name type="common">Microsporidian parasite</name>
    <dbReference type="NCBI Taxonomy" id="72359"/>
    <lineage>
        <taxon>Eukaryota</taxon>
        <taxon>Fungi</taxon>
        <taxon>Fungi incertae sedis</taxon>
        <taxon>Microsporidia</taxon>
        <taxon>Pleistophoridae</taxon>
        <taxon>Trachipleistophora</taxon>
    </lineage>
</organism>
<feature type="compositionally biased region" description="Basic and acidic residues" evidence="1">
    <location>
        <begin position="63"/>
        <end position="73"/>
    </location>
</feature>
<name>L7JVS9_TRAHO</name>